<dbReference type="GO" id="GO:0003824">
    <property type="term" value="F:catalytic activity"/>
    <property type="evidence" value="ECO:0007669"/>
    <property type="project" value="UniProtKB-ARBA"/>
</dbReference>
<dbReference type="NCBIfam" id="TIGR00254">
    <property type="entry name" value="GGDEF"/>
    <property type="match status" value="1"/>
</dbReference>
<dbReference type="FunFam" id="3.30.70.270:FF:000001">
    <property type="entry name" value="Diguanylate cyclase domain protein"/>
    <property type="match status" value="1"/>
</dbReference>
<feature type="domain" description="PAS" evidence="2">
    <location>
        <begin position="130"/>
        <end position="200"/>
    </location>
</feature>
<keyword evidence="6" id="KW-1185">Reference proteome</keyword>
<sequence length="428" mass="48882">MDWQHFVQQLPGIAYQLIREPNGRFRFTFLSDSAVDLLGFESAPLLKDAEPLLNAIHPDDVENVISSSILAAEQGLEWHYPFRFIRPDGTLLWLDAHDSGRVRDDGTLEWSGYIVEATHRRQLEVELRSSEKRFRSLVEHANDIIFTLDRNGIIDYLSPNLERHLGYQPNGNLQQSFEQFVHPEDVSACHAFIQALFSDGSPISDIEFRVRHQNGDWRWYACRASRIDDQDGQHQYLLGIARDITEQRVQREKLARMARHDMLTQLLNRNHFDEHLARVLQHCAAQQRCLAILFVDLDHFKPVNDEHGHSIGDQMLVHVARRLKSCLRDTDLACRNGGDEFLVLAHDFTDLAQAEEVAQTIAARLHDELEKPFAIENKQLQISASIGIALYPAHGATVDELVNCADTAMYQAKNAGRKQTISAQLKSK</sequence>
<dbReference type="eggNOG" id="COG2202">
    <property type="taxonomic scope" value="Bacteria"/>
</dbReference>
<evidence type="ECO:0000259" key="2">
    <source>
        <dbReference type="PROSITE" id="PS50112"/>
    </source>
</evidence>
<protein>
    <recommendedName>
        <fullName evidence="7">Diguanylate cyclase</fullName>
    </recommendedName>
</protein>
<evidence type="ECO:0000259" key="3">
    <source>
        <dbReference type="PROSITE" id="PS50113"/>
    </source>
</evidence>
<dbReference type="NCBIfam" id="TIGR00229">
    <property type="entry name" value="sensory_box"/>
    <property type="match status" value="1"/>
</dbReference>
<dbReference type="CDD" id="cd01949">
    <property type="entry name" value="GGDEF"/>
    <property type="match status" value="1"/>
</dbReference>
<dbReference type="Gene3D" id="3.30.450.20">
    <property type="entry name" value="PAS domain"/>
    <property type="match status" value="2"/>
</dbReference>
<dbReference type="SMART" id="SM00267">
    <property type="entry name" value="GGDEF"/>
    <property type="match status" value="1"/>
</dbReference>
<evidence type="ECO:0008006" key="7">
    <source>
        <dbReference type="Google" id="ProtNLM"/>
    </source>
</evidence>
<dbReference type="InterPro" id="IPR000014">
    <property type="entry name" value="PAS"/>
</dbReference>
<dbReference type="InterPro" id="IPR000160">
    <property type="entry name" value="GGDEF_dom"/>
</dbReference>
<comment type="caution">
    <text evidence="5">The sequence shown here is derived from an EMBL/GenBank/DDBJ whole genome shotgun (WGS) entry which is preliminary data.</text>
</comment>
<evidence type="ECO:0000313" key="5">
    <source>
        <dbReference type="EMBL" id="KFZ29502.1"/>
    </source>
</evidence>
<evidence type="ECO:0000259" key="4">
    <source>
        <dbReference type="PROSITE" id="PS50887"/>
    </source>
</evidence>
<dbReference type="PROSITE" id="PS50112">
    <property type="entry name" value="PAS"/>
    <property type="match status" value="2"/>
</dbReference>
<dbReference type="SUPFAM" id="SSF55073">
    <property type="entry name" value="Nucleotide cyclase"/>
    <property type="match status" value="1"/>
</dbReference>
<gene>
    <name evidence="5" type="ORF">IDAT_03915</name>
</gene>
<dbReference type="Pfam" id="PF00990">
    <property type="entry name" value="GGDEF"/>
    <property type="match status" value="1"/>
</dbReference>
<dbReference type="eggNOG" id="COG5001">
    <property type="taxonomic scope" value="Bacteria"/>
</dbReference>
<dbReference type="PROSITE" id="PS50887">
    <property type="entry name" value="GGDEF"/>
    <property type="match status" value="1"/>
</dbReference>
<evidence type="ECO:0000313" key="6">
    <source>
        <dbReference type="Proteomes" id="UP000053718"/>
    </source>
</evidence>
<dbReference type="OrthoDB" id="5620448at2"/>
<dbReference type="STRING" id="1517416.IDAT_03915"/>
<dbReference type="Proteomes" id="UP000053718">
    <property type="component" value="Unassembled WGS sequence"/>
</dbReference>
<dbReference type="InterPro" id="IPR029787">
    <property type="entry name" value="Nucleotide_cyclase"/>
</dbReference>
<dbReference type="PROSITE" id="PS50113">
    <property type="entry name" value="PAC"/>
    <property type="match status" value="2"/>
</dbReference>
<feature type="domain" description="PAS" evidence="2">
    <location>
        <begin position="17"/>
        <end position="75"/>
    </location>
</feature>
<evidence type="ECO:0000256" key="1">
    <source>
        <dbReference type="ARBA" id="ARBA00001946"/>
    </source>
</evidence>
<dbReference type="InterPro" id="IPR000700">
    <property type="entry name" value="PAS-assoc_C"/>
</dbReference>
<dbReference type="EMBL" id="JPIN01000002">
    <property type="protein sequence ID" value="KFZ29502.1"/>
    <property type="molecule type" value="Genomic_DNA"/>
</dbReference>
<dbReference type="InterPro" id="IPR043128">
    <property type="entry name" value="Rev_trsase/Diguanyl_cyclase"/>
</dbReference>
<dbReference type="CDD" id="cd00130">
    <property type="entry name" value="PAS"/>
    <property type="match status" value="2"/>
</dbReference>
<dbReference type="InterPro" id="IPR013655">
    <property type="entry name" value="PAS_fold_3"/>
</dbReference>
<feature type="domain" description="GGDEF" evidence="4">
    <location>
        <begin position="288"/>
        <end position="425"/>
    </location>
</feature>
<dbReference type="InterPro" id="IPR035965">
    <property type="entry name" value="PAS-like_dom_sf"/>
</dbReference>
<dbReference type="InterPro" id="IPR052155">
    <property type="entry name" value="Biofilm_reg_signaling"/>
</dbReference>
<dbReference type="Gene3D" id="3.30.70.270">
    <property type="match status" value="1"/>
</dbReference>
<dbReference type="InterPro" id="IPR001610">
    <property type="entry name" value="PAC"/>
</dbReference>
<accession>A0A094IQV9</accession>
<dbReference type="RefSeq" id="WP_034730674.1">
    <property type="nucleotide sequence ID" value="NZ_JPIN01000002.1"/>
</dbReference>
<dbReference type="SMART" id="SM00086">
    <property type="entry name" value="PAC"/>
    <property type="match status" value="2"/>
</dbReference>
<dbReference type="Pfam" id="PF08447">
    <property type="entry name" value="PAS_3"/>
    <property type="match status" value="2"/>
</dbReference>
<dbReference type="AlphaFoldDB" id="A0A094IQV9"/>
<feature type="domain" description="PAC" evidence="3">
    <location>
        <begin position="204"/>
        <end position="256"/>
    </location>
</feature>
<proteinExistence type="predicted"/>
<reference evidence="5 6" key="1">
    <citation type="submission" date="2014-06" db="EMBL/GenBank/DDBJ databases">
        <title>Draft genome sequence of Idiomarina sp. MCCC 1A10513.</title>
        <authorList>
            <person name="Du J."/>
            <person name="Lai Q."/>
            <person name="Shao Z."/>
        </authorList>
    </citation>
    <scope>NUCLEOTIDE SEQUENCE [LARGE SCALE GENOMIC DNA]</scope>
    <source>
        <strain evidence="5 6">MCCC 1A10513</strain>
    </source>
</reference>
<dbReference type="PANTHER" id="PTHR44757:SF2">
    <property type="entry name" value="BIOFILM ARCHITECTURE MAINTENANCE PROTEIN MBAA"/>
    <property type="match status" value="1"/>
</dbReference>
<feature type="domain" description="PAC" evidence="3">
    <location>
        <begin position="78"/>
        <end position="129"/>
    </location>
</feature>
<organism evidence="5 6">
    <name type="scientific">Pseudidiomarina atlantica</name>
    <dbReference type="NCBI Taxonomy" id="1517416"/>
    <lineage>
        <taxon>Bacteria</taxon>
        <taxon>Pseudomonadati</taxon>
        <taxon>Pseudomonadota</taxon>
        <taxon>Gammaproteobacteria</taxon>
        <taxon>Alteromonadales</taxon>
        <taxon>Idiomarinaceae</taxon>
        <taxon>Pseudidiomarina</taxon>
    </lineage>
</organism>
<dbReference type="PANTHER" id="PTHR44757">
    <property type="entry name" value="DIGUANYLATE CYCLASE DGCP"/>
    <property type="match status" value="1"/>
</dbReference>
<dbReference type="SMART" id="SM00091">
    <property type="entry name" value="PAS"/>
    <property type="match status" value="2"/>
</dbReference>
<name>A0A094IQV9_9GAMM</name>
<comment type="cofactor">
    <cofactor evidence="1">
        <name>Mg(2+)</name>
        <dbReference type="ChEBI" id="CHEBI:18420"/>
    </cofactor>
</comment>
<dbReference type="SUPFAM" id="SSF55785">
    <property type="entry name" value="PYP-like sensor domain (PAS domain)"/>
    <property type="match status" value="2"/>
</dbReference>